<evidence type="ECO:0000313" key="3">
    <source>
        <dbReference type="Proteomes" id="UP000007264"/>
    </source>
</evidence>
<dbReference type="Proteomes" id="UP000007264">
    <property type="component" value="Unassembled WGS sequence"/>
</dbReference>
<sequence length="337" mass="38088">MGPNAFEGRSAKGALQGRRQAKQPSQASTAAYEPSAATGKASSELPRLAWVVSQSPGHLGNWSVALSAINCYCARQGIPLFLEPETFVNDGRPWLHERLRIVQKYLPRFQWVLHSDLDVLPVNYSVRVTDFLDDRFDTILQDRIPPNHPPNTILGASELHASAYFVRNSERGRSFMQHWLSGSDNGQRRFYNQDNGELHESILYFLGLQSCVSKDIIDRWGYVHPYVTYLRCFRKQLQSHVMDANPQSAWYEVTSVGGLVIKVYRQLAGFHRDSHAADPCLVTNPACNFLPGDFLLHGKHLQKFVSPRLGDGGFINWQIKGCFDRPDNGKLVNFRAC</sequence>
<comment type="caution">
    <text evidence="2">The sequence shown here is derived from an EMBL/GenBank/DDBJ whole genome shotgun (WGS) entry which is preliminary data.</text>
</comment>
<dbReference type="InterPro" id="IPR004988">
    <property type="entry name" value="DUF273"/>
</dbReference>
<dbReference type="OrthoDB" id="205108at2759"/>
<dbReference type="InterPro" id="IPR029044">
    <property type="entry name" value="Nucleotide-diphossugar_trans"/>
</dbReference>
<dbReference type="KEGG" id="csl:COCSUDRAFT_60160"/>
<name>I0YJC5_COCSC</name>
<gene>
    <name evidence="2" type="ORF">COCSUDRAFT_60160</name>
</gene>
<reference evidence="2 3" key="1">
    <citation type="journal article" date="2012" name="Genome Biol.">
        <title>The genome of the polar eukaryotic microalga coccomyxa subellipsoidea reveals traits of cold adaptation.</title>
        <authorList>
            <person name="Blanc G."/>
            <person name="Agarkova I."/>
            <person name="Grimwood J."/>
            <person name="Kuo A."/>
            <person name="Brueggeman A."/>
            <person name="Dunigan D."/>
            <person name="Gurnon J."/>
            <person name="Ladunga I."/>
            <person name="Lindquist E."/>
            <person name="Lucas S."/>
            <person name="Pangilinan J."/>
            <person name="Proschold T."/>
            <person name="Salamov A."/>
            <person name="Schmutz J."/>
            <person name="Weeks D."/>
            <person name="Yamada T."/>
            <person name="Claverie J.M."/>
            <person name="Grigoriev I."/>
            <person name="Van Etten J."/>
            <person name="Lomsadze A."/>
            <person name="Borodovsky M."/>
        </authorList>
    </citation>
    <scope>NUCLEOTIDE SEQUENCE [LARGE SCALE GENOMIC DNA]</scope>
    <source>
        <strain evidence="2 3">C-169</strain>
    </source>
</reference>
<dbReference type="AlphaFoldDB" id="I0YJC5"/>
<dbReference type="GeneID" id="17036551"/>
<accession>I0YJC5</accession>
<dbReference type="Pfam" id="PF03314">
    <property type="entry name" value="DUF273"/>
    <property type="match status" value="1"/>
</dbReference>
<proteinExistence type="predicted"/>
<dbReference type="RefSeq" id="XP_005643038.1">
    <property type="nucleotide sequence ID" value="XM_005642981.1"/>
</dbReference>
<evidence type="ECO:0008006" key="4">
    <source>
        <dbReference type="Google" id="ProtNLM"/>
    </source>
</evidence>
<evidence type="ECO:0000313" key="2">
    <source>
        <dbReference type="EMBL" id="EIE18494.1"/>
    </source>
</evidence>
<dbReference type="Gene3D" id="3.90.550.10">
    <property type="entry name" value="Spore Coat Polysaccharide Biosynthesis Protein SpsA, Chain A"/>
    <property type="match status" value="1"/>
</dbReference>
<organism evidence="2 3">
    <name type="scientific">Coccomyxa subellipsoidea (strain C-169)</name>
    <name type="common">Green microalga</name>
    <dbReference type="NCBI Taxonomy" id="574566"/>
    <lineage>
        <taxon>Eukaryota</taxon>
        <taxon>Viridiplantae</taxon>
        <taxon>Chlorophyta</taxon>
        <taxon>core chlorophytes</taxon>
        <taxon>Trebouxiophyceae</taxon>
        <taxon>Trebouxiophyceae incertae sedis</taxon>
        <taxon>Coccomyxaceae</taxon>
        <taxon>Coccomyxa</taxon>
        <taxon>Coccomyxa subellipsoidea</taxon>
    </lineage>
</organism>
<protein>
    <recommendedName>
        <fullName evidence="4">Nucleotide-diphospho-sugar transferase domain-containing protein</fullName>
    </recommendedName>
</protein>
<dbReference type="EMBL" id="AGSI01000023">
    <property type="protein sequence ID" value="EIE18494.1"/>
    <property type="molecule type" value="Genomic_DNA"/>
</dbReference>
<keyword evidence="3" id="KW-1185">Reference proteome</keyword>
<dbReference type="eggNOG" id="ENOG502SFT1">
    <property type="taxonomic scope" value="Eukaryota"/>
</dbReference>
<evidence type="ECO:0000256" key="1">
    <source>
        <dbReference type="SAM" id="MobiDB-lite"/>
    </source>
</evidence>
<feature type="region of interest" description="Disordered" evidence="1">
    <location>
        <begin position="1"/>
        <end position="38"/>
    </location>
</feature>